<comment type="caution">
    <text evidence="11">The sequence shown here is derived from an EMBL/GenBank/DDBJ whole genome shotgun (WGS) entry which is preliminary data.</text>
</comment>
<comment type="pathway">
    <text evidence="6">Carbohydrate biosynthesis.</text>
</comment>
<keyword evidence="7" id="KW-0479">Metal-binding</keyword>
<dbReference type="InterPro" id="IPR028343">
    <property type="entry name" value="FBPtase"/>
</dbReference>
<dbReference type="PANTHER" id="PTHR11556">
    <property type="entry name" value="FRUCTOSE-1,6-BISPHOSPHATASE-RELATED"/>
    <property type="match status" value="1"/>
</dbReference>
<keyword evidence="5 7" id="KW-0119">Carbohydrate metabolism</keyword>
<organism evidence="11 12">
    <name type="scientific">Halorubrum distributum JCM 13916</name>
    <dbReference type="NCBI Taxonomy" id="1230455"/>
    <lineage>
        <taxon>Archaea</taxon>
        <taxon>Methanobacteriati</taxon>
        <taxon>Methanobacteriota</taxon>
        <taxon>Stenosarchaea group</taxon>
        <taxon>Halobacteria</taxon>
        <taxon>Halobacteriales</taxon>
        <taxon>Haloferacaceae</taxon>
        <taxon>Halorubrum</taxon>
        <taxon>Halorubrum distributum group</taxon>
    </lineage>
</organism>
<evidence type="ECO:0000313" key="12">
    <source>
        <dbReference type="Proteomes" id="UP000011528"/>
    </source>
</evidence>
<evidence type="ECO:0000256" key="7">
    <source>
        <dbReference type="HAMAP-Rule" id="MF_01855"/>
    </source>
</evidence>
<feature type="binding site" evidence="7">
    <location>
        <position position="106"/>
    </location>
    <ligand>
        <name>Mg(2+)</name>
        <dbReference type="ChEBI" id="CHEBI:18420"/>
        <label>1</label>
    </ligand>
</feature>
<dbReference type="Pfam" id="PF18913">
    <property type="entry name" value="FBPase_C"/>
    <property type="match status" value="1"/>
</dbReference>
<comment type="subunit">
    <text evidence="7">Homotetramer.</text>
</comment>
<dbReference type="InterPro" id="IPR000146">
    <property type="entry name" value="FBPase_class-1"/>
</dbReference>
<keyword evidence="4 7" id="KW-0378">Hydrolase</keyword>
<dbReference type="EC" id="3.1.3.11" evidence="7"/>
<feature type="binding site" evidence="7">
    <location>
        <position position="251"/>
    </location>
    <ligand>
        <name>substrate</name>
    </ligand>
</feature>
<dbReference type="Pfam" id="PF00316">
    <property type="entry name" value="FBPase"/>
    <property type="match status" value="1"/>
</dbReference>
<evidence type="ECO:0000256" key="5">
    <source>
        <dbReference type="ARBA" id="ARBA00023277"/>
    </source>
</evidence>
<keyword evidence="7" id="KW-0460">Magnesium</keyword>
<feature type="binding site" evidence="7">
    <location>
        <begin position="107"/>
        <end position="110"/>
    </location>
    <ligand>
        <name>substrate</name>
    </ligand>
</feature>
<dbReference type="GO" id="GO:0005737">
    <property type="term" value="C:cytoplasm"/>
    <property type="evidence" value="ECO:0007669"/>
    <property type="project" value="UniProtKB-SubCell"/>
</dbReference>
<protein>
    <recommendedName>
        <fullName evidence="7">Fructose-1,6-bisphosphatase class 1</fullName>
        <shortName evidence="7">FBPase class 1</shortName>
        <ecNumber evidence="7">3.1.3.11</ecNumber>
    </recommendedName>
    <alternativeName>
        <fullName evidence="7">D-fructose-1,6-bisphosphate 1-phosphohydrolase class 1</fullName>
    </alternativeName>
</protein>
<dbReference type="RefSeq" id="WP_007996110.1">
    <property type="nucleotide sequence ID" value="NZ_AOJJ01000075.1"/>
</dbReference>
<keyword evidence="3 7" id="KW-0963">Cytoplasm</keyword>
<dbReference type="HAMAP" id="MF_01855">
    <property type="entry name" value="FBPase_class1"/>
    <property type="match status" value="1"/>
</dbReference>
<feature type="binding site" evidence="7">
    <location>
        <position position="221"/>
    </location>
    <ligand>
        <name>substrate</name>
    </ligand>
</feature>
<dbReference type="GO" id="GO:0000287">
    <property type="term" value="F:magnesium ion binding"/>
    <property type="evidence" value="ECO:0007669"/>
    <property type="project" value="UniProtKB-UniRule"/>
</dbReference>
<dbReference type="GO" id="GO:0006002">
    <property type="term" value="P:fructose 6-phosphate metabolic process"/>
    <property type="evidence" value="ECO:0007669"/>
    <property type="project" value="TreeGrafter"/>
</dbReference>
<dbReference type="Gene3D" id="3.40.190.80">
    <property type="match status" value="1"/>
</dbReference>
<dbReference type="EMBL" id="AOJJ01000075">
    <property type="protein sequence ID" value="EMA69928.1"/>
    <property type="molecule type" value="Genomic_DNA"/>
</dbReference>
<evidence type="ECO:0000256" key="4">
    <source>
        <dbReference type="ARBA" id="ARBA00022801"/>
    </source>
</evidence>
<dbReference type="GO" id="GO:0005986">
    <property type="term" value="P:sucrose biosynthetic process"/>
    <property type="evidence" value="ECO:0007669"/>
    <property type="project" value="TreeGrafter"/>
</dbReference>
<dbReference type="SUPFAM" id="SSF56655">
    <property type="entry name" value="Carbohydrate phosphatase"/>
    <property type="match status" value="1"/>
</dbReference>
<dbReference type="PRINTS" id="PR00115">
    <property type="entry name" value="F16BPHPHTASE"/>
</dbReference>
<gene>
    <name evidence="7" type="primary">fbp</name>
    <name evidence="11" type="ORF">C462_11648</name>
</gene>
<proteinExistence type="inferred from homology"/>
<feature type="binding site" evidence="7">
    <location>
        <position position="104"/>
    </location>
    <ligand>
        <name>Mg(2+)</name>
        <dbReference type="ChEBI" id="CHEBI:18420"/>
        <label>1</label>
    </ligand>
</feature>
<evidence type="ECO:0000256" key="2">
    <source>
        <dbReference type="ARBA" id="ARBA00010941"/>
    </source>
</evidence>
<comment type="cofactor">
    <cofactor evidence="7">
        <name>Mg(2+)</name>
        <dbReference type="ChEBI" id="CHEBI:18420"/>
    </cofactor>
    <text evidence="7">Binds 2 magnesium ions per subunit.</text>
</comment>
<comment type="caution">
    <text evidence="7">Lacks conserved residue(s) required for the propagation of feature annotation.</text>
</comment>
<dbReference type="GO" id="GO:0006000">
    <property type="term" value="P:fructose metabolic process"/>
    <property type="evidence" value="ECO:0007669"/>
    <property type="project" value="TreeGrafter"/>
</dbReference>
<reference evidence="11 12" key="1">
    <citation type="journal article" date="2014" name="PLoS Genet.">
        <title>Phylogenetically driven sequencing of extremely halophilic archaea reveals strategies for static and dynamic osmo-response.</title>
        <authorList>
            <person name="Becker E.A."/>
            <person name="Seitzer P.M."/>
            <person name="Tritt A."/>
            <person name="Larsen D."/>
            <person name="Krusor M."/>
            <person name="Yao A.I."/>
            <person name="Wu D."/>
            <person name="Madern D."/>
            <person name="Eisen J.A."/>
            <person name="Darling A.E."/>
            <person name="Facciotti M.T."/>
        </authorList>
    </citation>
    <scope>NUCLEOTIDE SEQUENCE [LARGE SCALE GENOMIC DNA]</scope>
    <source>
        <strain evidence="11 12">JCM 13916</strain>
    </source>
</reference>
<dbReference type="InterPro" id="IPR044015">
    <property type="entry name" value="FBPase_C_dom"/>
</dbReference>
<feature type="binding site" evidence="7">
    <location>
        <position position="257"/>
    </location>
    <ligand>
        <name>Mg(2+)</name>
        <dbReference type="ChEBI" id="CHEBI:18420"/>
        <label>2</label>
    </ligand>
</feature>
<sequence>MTDSDPRADGGPADSTVAAVFDAVAATAPEIRDALPGRRVESGTENASGESVLAGDLYADELLGEAITGVDGVGSFVSEEREEAVDAGGAVGSGPDDAYAVAIDPLDGSSNLRSNNAMGTVVGIYDAPLPASGRDLVAAGYVLYGPITTMVVADEAGVREEVVERDGGGADGSAVSRSVVEADLTLPRDPTVYGFGGRVPDWPADFRAYARSIEDDLKLRYGGAMVGDVNQVLTYGGVFAYPALRSAPEGKLRLQFEANPIAYIVERAGGASSDGTGSILDVEPEAVHQRVPLYVGNEALIERLEAAVDAD</sequence>
<feature type="domain" description="Fructose-1-6-bisphosphatase class I N-terminal" evidence="9">
    <location>
        <begin position="41"/>
        <end position="164"/>
    </location>
</feature>
<feature type="binding site" evidence="7">
    <location>
        <position position="107"/>
    </location>
    <ligand>
        <name>Mg(2+)</name>
        <dbReference type="ChEBI" id="CHEBI:18420"/>
        <label>2</label>
    </ligand>
</feature>
<accession>M0PJ11</accession>
<evidence type="ECO:0000256" key="3">
    <source>
        <dbReference type="ARBA" id="ARBA00022490"/>
    </source>
</evidence>
<dbReference type="InterPro" id="IPR033391">
    <property type="entry name" value="FBPase_N"/>
</dbReference>
<feature type="binding site" evidence="7">
    <location>
        <position position="79"/>
    </location>
    <ligand>
        <name>Mg(2+)</name>
        <dbReference type="ChEBI" id="CHEBI:18420"/>
        <label>1</label>
    </ligand>
</feature>
<evidence type="ECO:0000259" key="9">
    <source>
        <dbReference type="Pfam" id="PF00316"/>
    </source>
</evidence>
<dbReference type="PIRSF" id="PIRSF000904">
    <property type="entry name" value="FBPtase_SBPase"/>
    <property type="match status" value="1"/>
</dbReference>
<evidence type="ECO:0000256" key="6">
    <source>
        <dbReference type="ARBA" id="ARBA00024331"/>
    </source>
</evidence>
<dbReference type="PANTHER" id="PTHR11556:SF35">
    <property type="entry name" value="SEDOHEPTULOSE-1,7-BISPHOSPHATASE, CHLOROPLASTIC"/>
    <property type="match status" value="1"/>
</dbReference>
<evidence type="ECO:0000256" key="8">
    <source>
        <dbReference type="RuleBase" id="RU000508"/>
    </source>
</evidence>
<comment type="catalytic activity">
    <reaction evidence="1 7">
        <text>beta-D-fructose 1,6-bisphosphate + H2O = beta-D-fructose 6-phosphate + phosphate</text>
        <dbReference type="Rhea" id="RHEA:11064"/>
        <dbReference type="ChEBI" id="CHEBI:15377"/>
        <dbReference type="ChEBI" id="CHEBI:32966"/>
        <dbReference type="ChEBI" id="CHEBI:43474"/>
        <dbReference type="ChEBI" id="CHEBI:57634"/>
        <dbReference type="EC" id="3.1.3.11"/>
    </reaction>
</comment>
<dbReference type="STRING" id="1230455.C462_11648"/>
<dbReference type="Gene3D" id="3.30.540.10">
    <property type="entry name" value="Fructose-1,6-Bisphosphatase, subunit A, domain 1"/>
    <property type="match status" value="1"/>
</dbReference>
<dbReference type="PATRIC" id="fig|1230455.3.peg.2236"/>
<feature type="binding site" evidence="7">
    <location>
        <position position="104"/>
    </location>
    <ligand>
        <name>Mg(2+)</name>
        <dbReference type="ChEBI" id="CHEBI:18420"/>
        <label>2</label>
    </ligand>
</feature>
<dbReference type="GO" id="GO:0042132">
    <property type="term" value="F:fructose 1,6-bisphosphate 1-phosphatase activity"/>
    <property type="evidence" value="ECO:0007669"/>
    <property type="project" value="UniProtKB-UniRule"/>
</dbReference>
<dbReference type="GO" id="GO:0030388">
    <property type="term" value="P:fructose 1,6-bisphosphate metabolic process"/>
    <property type="evidence" value="ECO:0007669"/>
    <property type="project" value="TreeGrafter"/>
</dbReference>
<evidence type="ECO:0000313" key="11">
    <source>
        <dbReference type="EMBL" id="EMA69928.1"/>
    </source>
</evidence>
<evidence type="ECO:0000256" key="1">
    <source>
        <dbReference type="ARBA" id="ARBA00001273"/>
    </source>
</evidence>
<dbReference type="Proteomes" id="UP000011528">
    <property type="component" value="Unassembled WGS sequence"/>
</dbReference>
<evidence type="ECO:0000259" key="10">
    <source>
        <dbReference type="Pfam" id="PF18913"/>
    </source>
</evidence>
<comment type="subcellular location">
    <subcellularLocation>
        <location evidence="7">Cytoplasm</location>
    </subcellularLocation>
</comment>
<comment type="similarity">
    <text evidence="2 7 8">Belongs to the FBPase class 1 family.</text>
</comment>
<dbReference type="AlphaFoldDB" id="M0PJ11"/>
<feature type="domain" description="Fructose-1-6-bisphosphatase class 1 C-terminal" evidence="10">
    <location>
        <begin position="187"/>
        <end position="308"/>
    </location>
</feature>
<name>M0PJ11_9EURY</name>
<dbReference type="GO" id="GO:0006094">
    <property type="term" value="P:gluconeogenesis"/>
    <property type="evidence" value="ECO:0007669"/>
    <property type="project" value="UniProtKB-UniRule"/>
</dbReference>
<dbReference type="NCBIfam" id="NF006786">
    <property type="entry name" value="PRK09293.3-3"/>
    <property type="match status" value="1"/>
</dbReference>